<dbReference type="RefSeq" id="WP_209527384.1">
    <property type="nucleotide sequence ID" value="NZ_JAEEGA010000006.1"/>
</dbReference>
<dbReference type="Gene3D" id="3.30.1240.10">
    <property type="match status" value="1"/>
</dbReference>
<protein>
    <submittedName>
        <fullName evidence="1">HAD family phosphatase</fullName>
    </submittedName>
</protein>
<accession>A0A940PEP0</accession>
<gene>
    <name evidence="1" type="ORF">I6N95_10515</name>
</gene>
<dbReference type="NCBIfam" id="TIGR01484">
    <property type="entry name" value="HAD-SF-IIB"/>
    <property type="match status" value="1"/>
</dbReference>
<comment type="caution">
    <text evidence="1">The sequence shown here is derived from an EMBL/GenBank/DDBJ whole genome shotgun (WGS) entry which is preliminary data.</text>
</comment>
<dbReference type="EMBL" id="JAEEGA010000006">
    <property type="protein sequence ID" value="MBP1041438.1"/>
    <property type="molecule type" value="Genomic_DNA"/>
</dbReference>
<evidence type="ECO:0000313" key="1">
    <source>
        <dbReference type="EMBL" id="MBP1041438.1"/>
    </source>
</evidence>
<sequence length="284" mass="32138">MKVVFSDVDGTFQELGKPIPKINIEAVNALQKNGDRFVFVSGRNYQQMRMLLRESQLDCDLIFSNGAGFQLKGESPQYPKTLTLDQFKFIVNILDENQIFYHVHTSAETYLRPIEHYQEHLKQLRLDLAFMGQQGIEAMNYKEDYFTNVCEHHEDLTSYFTEHPEIKLLKVELMEGNDENRNRLKTLFEAAGFSAFSTFPTVLEIIDPKSNKGAAIAGYIQQFEEVTSYGIGDGENDLSMFEAVDVSVAVGNAPLAIQKKSDLVIRECGDGGVGHFIFDQLIGK</sequence>
<dbReference type="AlphaFoldDB" id="A0A940PEP0"/>
<dbReference type="Gene3D" id="3.40.50.1000">
    <property type="entry name" value="HAD superfamily/HAD-like"/>
    <property type="match status" value="1"/>
</dbReference>
<dbReference type="Pfam" id="PF08282">
    <property type="entry name" value="Hydrolase_3"/>
    <property type="match status" value="1"/>
</dbReference>
<dbReference type="GO" id="GO:0016791">
    <property type="term" value="F:phosphatase activity"/>
    <property type="evidence" value="ECO:0007669"/>
    <property type="project" value="TreeGrafter"/>
</dbReference>
<dbReference type="PANTHER" id="PTHR10000:SF8">
    <property type="entry name" value="HAD SUPERFAMILY HYDROLASE-LIKE, TYPE 3"/>
    <property type="match status" value="1"/>
</dbReference>
<dbReference type="GO" id="GO:0005829">
    <property type="term" value="C:cytosol"/>
    <property type="evidence" value="ECO:0007669"/>
    <property type="project" value="TreeGrafter"/>
</dbReference>
<dbReference type="InterPro" id="IPR023214">
    <property type="entry name" value="HAD_sf"/>
</dbReference>
<evidence type="ECO:0000313" key="2">
    <source>
        <dbReference type="Proteomes" id="UP000674938"/>
    </source>
</evidence>
<dbReference type="InterPro" id="IPR006379">
    <property type="entry name" value="HAD-SF_hydro_IIB"/>
</dbReference>
<dbReference type="InterPro" id="IPR036412">
    <property type="entry name" value="HAD-like_sf"/>
</dbReference>
<reference evidence="1" key="1">
    <citation type="submission" date="2020-12" db="EMBL/GenBank/DDBJ databases">
        <title>Vagococcus allomyrinae sp. nov. and Enterococcus lavae sp. nov., isolated from the larvae of Allomyrina dichotoma.</title>
        <authorList>
            <person name="Lee S.D."/>
        </authorList>
    </citation>
    <scope>NUCLEOTIDE SEQUENCE</scope>
    <source>
        <strain evidence="1">BWB3-3</strain>
    </source>
</reference>
<keyword evidence="2" id="KW-1185">Reference proteome</keyword>
<dbReference type="GO" id="GO:0000287">
    <property type="term" value="F:magnesium ion binding"/>
    <property type="evidence" value="ECO:0007669"/>
    <property type="project" value="TreeGrafter"/>
</dbReference>
<dbReference type="Proteomes" id="UP000674938">
    <property type="component" value="Unassembled WGS sequence"/>
</dbReference>
<proteinExistence type="predicted"/>
<organism evidence="1 2">
    <name type="scientific">Vagococcus allomyrinae</name>
    <dbReference type="NCBI Taxonomy" id="2794353"/>
    <lineage>
        <taxon>Bacteria</taxon>
        <taxon>Bacillati</taxon>
        <taxon>Bacillota</taxon>
        <taxon>Bacilli</taxon>
        <taxon>Lactobacillales</taxon>
        <taxon>Enterococcaceae</taxon>
        <taxon>Vagococcus</taxon>
    </lineage>
</organism>
<dbReference type="SUPFAM" id="SSF56784">
    <property type="entry name" value="HAD-like"/>
    <property type="match status" value="1"/>
</dbReference>
<dbReference type="PANTHER" id="PTHR10000">
    <property type="entry name" value="PHOSPHOSERINE PHOSPHATASE"/>
    <property type="match status" value="1"/>
</dbReference>
<name>A0A940PEP0_9ENTE</name>